<keyword evidence="2" id="KW-1185">Reference proteome</keyword>
<evidence type="ECO:0000313" key="1">
    <source>
        <dbReference type="EMBL" id="THC88896.1"/>
    </source>
</evidence>
<reference evidence="1 2" key="1">
    <citation type="submission" date="2019-03" db="EMBL/GenBank/DDBJ databases">
        <title>The genome sequence of a newly discovered highly antifungal drug resistant Aspergillus species, Aspergillus tanneri NIH 1004.</title>
        <authorList>
            <person name="Mounaud S."/>
            <person name="Singh I."/>
            <person name="Joardar V."/>
            <person name="Pakala S."/>
            <person name="Pakala S."/>
            <person name="Venepally P."/>
            <person name="Hoover J."/>
            <person name="Nierman W."/>
            <person name="Chung J."/>
            <person name="Losada L."/>
        </authorList>
    </citation>
    <scope>NUCLEOTIDE SEQUENCE [LARGE SCALE GENOMIC DNA]</scope>
    <source>
        <strain evidence="1 2">NIH1004</strain>
    </source>
</reference>
<organism evidence="1 2">
    <name type="scientific">Aspergillus tanneri</name>
    <dbReference type="NCBI Taxonomy" id="1220188"/>
    <lineage>
        <taxon>Eukaryota</taxon>
        <taxon>Fungi</taxon>
        <taxon>Dikarya</taxon>
        <taxon>Ascomycota</taxon>
        <taxon>Pezizomycotina</taxon>
        <taxon>Eurotiomycetes</taxon>
        <taxon>Eurotiomycetidae</taxon>
        <taxon>Eurotiales</taxon>
        <taxon>Aspergillaceae</taxon>
        <taxon>Aspergillus</taxon>
        <taxon>Aspergillus subgen. Circumdati</taxon>
    </lineage>
</organism>
<dbReference type="AlphaFoldDB" id="A0A4S3J2A6"/>
<comment type="caution">
    <text evidence="1">The sequence shown here is derived from an EMBL/GenBank/DDBJ whole genome shotgun (WGS) entry which is preliminary data.</text>
</comment>
<dbReference type="VEuPathDB" id="FungiDB:EYZ11_011653"/>
<proteinExistence type="predicted"/>
<name>A0A4S3J2A6_9EURO</name>
<dbReference type="EMBL" id="SOSA01000745">
    <property type="protein sequence ID" value="THC88896.1"/>
    <property type="molecule type" value="Genomic_DNA"/>
</dbReference>
<gene>
    <name evidence="1" type="ORF">EYZ11_011653</name>
</gene>
<dbReference type="Proteomes" id="UP000308092">
    <property type="component" value="Unassembled WGS sequence"/>
</dbReference>
<accession>A0A4S3J2A6</accession>
<sequence>MVMYDPFAIEGGGGEAEKYRQLPRDARDHQTPDFGLHRHFETGIQTSTTPPKWGKLKPLFVAISVSDYVI</sequence>
<protein>
    <submittedName>
        <fullName evidence="1">Uncharacterized protein</fullName>
    </submittedName>
</protein>
<evidence type="ECO:0000313" key="2">
    <source>
        <dbReference type="Proteomes" id="UP000308092"/>
    </source>
</evidence>